<feature type="domain" description="OmpR/PhoB-type" evidence="6">
    <location>
        <begin position="1"/>
        <end position="94"/>
    </location>
</feature>
<dbReference type="GO" id="GO:0000160">
    <property type="term" value="P:phosphorelay signal transduction system"/>
    <property type="evidence" value="ECO:0007669"/>
    <property type="project" value="InterPro"/>
</dbReference>
<dbReference type="SUPFAM" id="SSF52540">
    <property type="entry name" value="P-loop containing nucleoside triphosphate hydrolases"/>
    <property type="match status" value="1"/>
</dbReference>
<reference evidence="8" key="1">
    <citation type="submission" date="2016-10" db="EMBL/GenBank/DDBJ databases">
        <authorList>
            <person name="Varghese N."/>
            <person name="Submissions S."/>
        </authorList>
    </citation>
    <scope>NUCLEOTIDE SEQUENCE [LARGE SCALE GENOMIC DNA]</scope>
    <source>
        <strain evidence="8">CGMCC 4.3506</strain>
    </source>
</reference>
<organism evidence="7 8">
    <name type="scientific">Lentzea fradiae</name>
    <dbReference type="NCBI Taxonomy" id="200378"/>
    <lineage>
        <taxon>Bacteria</taxon>
        <taxon>Bacillati</taxon>
        <taxon>Actinomycetota</taxon>
        <taxon>Actinomycetes</taxon>
        <taxon>Pseudonocardiales</taxon>
        <taxon>Pseudonocardiaceae</taxon>
        <taxon>Lentzea</taxon>
    </lineage>
</organism>
<sequence>MLGPVECCGDDGVRLSLGPPKQRAVLALLLAQPGRVVPVERMVSVLWDDAPPKTAHKNLQVYVYQLRKIVGSRLQSRSPGYLMSVDPEELDLTRFTALLDVARRERTPQRYREALALWRGPALADLAASGLLRGVVARLEDLRVAARAECAEAELDLGRHAEIIADLAEWAREHPLHERLREQQVLALHRAGRSAEALAAYEECRQLLHDELGVEPGESLQRLRAEILRAKPVGAAALPPGVGAFVGRSRELAVVMAQARQDGVAVCVVTGPAGAGKAALAVRAAHEMAPGFPDGLLHADLSDGASDRVLSRFLRALGERPGDEEALRYRSAAASRRLLVVLTNVATAAQVRRLLPTGPGSVVLITSRRPLTSLPGAAHVPLGALPVREAAGLLEGIAGEVGDVAELVRRCGGLPLALRVAGGLLTDPQWTPRRLAARLSGDVGVFDVAYGELRSPAVAGVFRLLGLVDGPDVALPAVRALTDVPDVEELLAELVAARLVEEPVPGRYALHDQLRLFARERCRTSESPEERSLALERLHKHYLEALADNPSDLWLAQERDNLLAAAHQASPADAIAFAAGLSWYFRRRSEVADWVELNTLALEAARSLGDVRAEALALKELGAACERGFRFVEAERHWTAALELARALHDRRMEAVTLNNLGIVHWRRRDLPVAVASLEASLAVREELDDAQGAAYVRTNLGLVHAAQGDLETALACYERTLTTFRSCGDRPGELHALANTADALRRLGFLDRALDLVEEALPLARSVGDRQIEAGLLLDRGIVHELAGRTAEAKDSCAEAARLSRRIGFRWGEQEAVRRLAGLG</sequence>
<dbReference type="Proteomes" id="UP000199623">
    <property type="component" value="Unassembled WGS sequence"/>
</dbReference>
<dbReference type="InterPro" id="IPR027417">
    <property type="entry name" value="P-loop_NTPase"/>
</dbReference>
<comment type="similarity">
    <text evidence="1">Belongs to the AfsR/DnrI/RedD regulatory family.</text>
</comment>
<dbReference type="PRINTS" id="PR00364">
    <property type="entry name" value="DISEASERSIST"/>
</dbReference>
<keyword evidence="2" id="KW-0805">Transcription regulation</keyword>
<protein>
    <submittedName>
        <fullName evidence="7">DNA-binding transcriptional activator of the SARP family</fullName>
    </submittedName>
</protein>
<dbReference type="InterPro" id="IPR051677">
    <property type="entry name" value="AfsR-DnrI-RedD_regulator"/>
</dbReference>
<evidence type="ECO:0000313" key="7">
    <source>
        <dbReference type="EMBL" id="SDH06421.1"/>
    </source>
</evidence>
<dbReference type="Pfam" id="PF00486">
    <property type="entry name" value="Trans_reg_C"/>
    <property type="match status" value="1"/>
</dbReference>
<gene>
    <name evidence="7" type="ORF">SAMN05216553_115109</name>
</gene>
<dbReference type="InterPro" id="IPR036388">
    <property type="entry name" value="WH-like_DNA-bd_sf"/>
</dbReference>
<dbReference type="SMART" id="SM00028">
    <property type="entry name" value="TPR"/>
    <property type="match status" value="5"/>
</dbReference>
<dbReference type="GO" id="GO:0003677">
    <property type="term" value="F:DNA binding"/>
    <property type="evidence" value="ECO:0007669"/>
    <property type="project" value="UniProtKB-UniRule"/>
</dbReference>
<dbReference type="InterPro" id="IPR011990">
    <property type="entry name" value="TPR-like_helical_dom_sf"/>
</dbReference>
<feature type="DNA-binding region" description="OmpR/PhoB-type" evidence="5">
    <location>
        <begin position="1"/>
        <end position="94"/>
    </location>
</feature>
<accession>A0A1G7ZCE7</accession>
<dbReference type="SUPFAM" id="SSF46894">
    <property type="entry name" value="C-terminal effector domain of the bipartite response regulators"/>
    <property type="match status" value="1"/>
</dbReference>
<keyword evidence="3 5" id="KW-0238">DNA-binding</keyword>
<dbReference type="InterPro" id="IPR005158">
    <property type="entry name" value="BTAD"/>
</dbReference>
<evidence type="ECO:0000313" key="8">
    <source>
        <dbReference type="Proteomes" id="UP000199623"/>
    </source>
</evidence>
<dbReference type="CDD" id="cd15831">
    <property type="entry name" value="BTAD"/>
    <property type="match status" value="1"/>
</dbReference>
<dbReference type="PANTHER" id="PTHR35807">
    <property type="entry name" value="TRANSCRIPTIONAL REGULATOR REDD-RELATED"/>
    <property type="match status" value="1"/>
</dbReference>
<evidence type="ECO:0000256" key="4">
    <source>
        <dbReference type="ARBA" id="ARBA00023163"/>
    </source>
</evidence>
<dbReference type="Gene3D" id="1.25.40.10">
    <property type="entry name" value="Tetratricopeptide repeat domain"/>
    <property type="match status" value="2"/>
</dbReference>
<evidence type="ECO:0000256" key="3">
    <source>
        <dbReference type="ARBA" id="ARBA00023125"/>
    </source>
</evidence>
<evidence type="ECO:0000256" key="2">
    <source>
        <dbReference type="ARBA" id="ARBA00023015"/>
    </source>
</evidence>
<dbReference type="InterPro" id="IPR019734">
    <property type="entry name" value="TPR_rpt"/>
</dbReference>
<dbReference type="EMBL" id="FNCC01000015">
    <property type="protein sequence ID" value="SDH06421.1"/>
    <property type="molecule type" value="Genomic_DNA"/>
</dbReference>
<dbReference type="Pfam" id="PF13424">
    <property type="entry name" value="TPR_12"/>
    <property type="match status" value="2"/>
</dbReference>
<dbReference type="PANTHER" id="PTHR35807:SF1">
    <property type="entry name" value="TRANSCRIPTIONAL REGULATOR REDD"/>
    <property type="match status" value="1"/>
</dbReference>
<dbReference type="GO" id="GO:0006355">
    <property type="term" value="P:regulation of DNA-templated transcription"/>
    <property type="evidence" value="ECO:0007669"/>
    <property type="project" value="InterPro"/>
</dbReference>
<dbReference type="SMART" id="SM00862">
    <property type="entry name" value="Trans_reg_C"/>
    <property type="match status" value="1"/>
</dbReference>
<dbReference type="InterPro" id="IPR001867">
    <property type="entry name" value="OmpR/PhoB-type_DNA-bd"/>
</dbReference>
<dbReference type="SUPFAM" id="SSF48452">
    <property type="entry name" value="TPR-like"/>
    <property type="match status" value="2"/>
</dbReference>
<dbReference type="Gene3D" id="1.10.10.10">
    <property type="entry name" value="Winged helix-like DNA-binding domain superfamily/Winged helix DNA-binding domain"/>
    <property type="match status" value="1"/>
</dbReference>
<dbReference type="PROSITE" id="PS51755">
    <property type="entry name" value="OMPR_PHOB"/>
    <property type="match status" value="1"/>
</dbReference>
<dbReference type="AlphaFoldDB" id="A0A1G7ZCE7"/>
<keyword evidence="4" id="KW-0804">Transcription</keyword>
<evidence type="ECO:0000256" key="5">
    <source>
        <dbReference type="PROSITE-ProRule" id="PRU01091"/>
    </source>
</evidence>
<name>A0A1G7ZCE7_9PSEU</name>
<dbReference type="STRING" id="200378.SAMN05216553_115109"/>
<dbReference type="Pfam" id="PF03704">
    <property type="entry name" value="BTAD"/>
    <property type="match status" value="1"/>
</dbReference>
<evidence type="ECO:0000259" key="6">
    <source>
        <dbReference type="PROSITE" id="PS51755"/>
    </source>
</evidence>
<dbReference type="SMART" id="SM01043">
    <property type="entry name" value="BTAD"/>
    <property type="match status" value="1"/>
</dbReference>
<evidence type="ECO:0000256" key="1">
    <source>
        <dbReference type="ARBA" id="ARBA00005820"/>
    </source>
</evidence>
<dbReference type="InterPro" id="IPR016032">
    <property type="entry name" value="Sig_transdc_resp-reg_C-effctor"/>
</dbReference>
<keyword evidence="8" id="KW-1185">Reference proteome</keyword>
<proteinExistence type="inferred from homology"/>